<dbReference type="OrthoDB" id="45256at2759"/>
<dbReference type="GO" id="GO:0005737">
    <property type="term" value="C:cytoplasm"/>
    <property type="evidence" value="ECO:0007669"/>
    <property type="project" value="TreeGrafter"/>
</dbReference>
<dbReference type="AlphaFoldDB" id="A0A8H2VCA2"/>
<protein>
    <submittedName>
        <fullName evidence="3">Similar to Saccharomyces cerevisiae YMR283C RIT1 2'-O-ribosyl phosphate transferase, modifies the initiator methionine tRNA at position 64 to distinguish it from elongator methionine tRNA</fullName>
    </submittedName>
</protein>
<proteinExistence type="predicted"/>
<evidence type="ECO:0000313" key="3">
    <source>
        <dbReference type="EMBL" id="CAB4252621.1"/>
    </source>
</evidence>
<gene>
    <name evidence="3" type="ORF">KABA2_02S00550</name>
</gene>
<organism evidence="3 4">
    <name type="scientific">Maudiozyma barnettii</name>
    <dbReference type="NCBI Taxonomy" id="61262"/>
    <lineage>
        <taxon>Eukaryota</taxon>
        <taxon>Fungi</taxon>
        <taxon>Dikarya</taxon>
        <taxon>Ascomycota</taxon>
        <taxon>Saccharomycotina</taxon>
        <taxon>Saccharomycetes</taxon>
        <taxon>Saccharomycetales</taxon>
        <taxon>Saccharomycetaceae</taxon>
        <taxon>Maudiozyma</taxon>
    </lineage>
</organism>
<dbReference type="InterPro" id="IPR029021">
    <property type="entry name" value="Prot-tyrosine_phosphatase-like"/>
</dbReference>
<evidence type="ECO:0000259" key="2">
    <source>
        <dbReference type="Pfam" id="PF17184"/>
    </source>
</evidence>
<dbReference type="InterPro" id="IPR033449">
    <property type="entry name" value="Rit1_N"/>
</dbReference>
<dbReference type="Pfam" id="PF04179">
    <property type="entry name" value="Init_tRNA_PT"/>
    <property type="match status" value="1"/>
</dbReference>
<feature type="domain" description="Rit1 N-terminal" evidence="2">
    <location>
        <begin position="17"/>
        <end position="300"/>
    </location>
</feature>
<dbReference type="InterPro" id="IPR033421">
    <property type="entry name" value="Rit1_DUSP-like"/>
</dbReference>
<feature type="domain" description="Rit1 DUSP-like" evidence="1">
    <location>
        <begin position="377"/>
        <end position="483"/>
    </location>
</feature>
<dbReference type="InterPro" id="IPR007306">
    <property type="entry name" value="Rit1"/>
</dbReference>
<dbReference type="PANTHER" id="PTHR31811:SF0">
    <property type="entry name" value="TRNA A64-2'-O-RIBOSYLPHOSPHATE TRANSFERASE"/>
    <property type="match status" value="1"/>
</dbReference>
<sequence length="484" mass="55244">MENSNWNETLSQLNKDIRKENKSLRNRLLSISYDHQFLESQVREQFKDYALIPNERCGIWYCDPKTYGQTSYFKSTDGHTSQWDFSTRRLNFHLFPTLQEKGGIIIVDSTRRGKKIPDSLSKTIPIWCAVVNFIMLESAGIEFETEDILFVPPVTVSANEYHSISLKLPALVEKMKTLGALDGKKLYNSLNGRILRPIWVYPGSSILQNSVDPFTGESINSEWKVPENEKIIPLILCTVSYQAQDGMDKRNGFTYVQGAADDHELWSEGLTPQMFWEHYAYLTNPKHGIDELENYIKELVLTKAMAQTSLKETIDDIIKPIEHITERLSLGRIMENSTINKGVYQELSNEYKVLIILSDNVKVETDPNNPNTLIKIYNLQSGSKKSSKDLRIKLPEIYDTIHCTISESSNVLVCCNTGADISIGVLLSVLCKDYTQDWKFEPKGEPLITKTVIRKHFSQLITHLNGRNINVSRATLNSVNSFLM</sequence>
<keyword evidence="3" id="KW-0808">Transferase</keyword>
<evidence type="ECO:0000313" key="4">
    <source>
        <dbReference type="Proteomes" id="UP000644660"/>
    </source>
</evidence>
<dbReference type="GO" id="GO:0019988">
    <property type="term" value="P:charged-tRNA amino acid modification"/>
    <property type="evidence" value="ECO:0007669"/>
    <property type="project" value="InterPro"/>
</dbReference>
<accession>A0A8H2VCA2</accession>
<dbReference type="GO" id="GO:0043399">
    <property type="term" value="F:tRNA adenosine(64)-2'-O-ribosylphosphate transferase activity"/>
    <property type="evidence" value="ECO:0007669"/>
    <property type="project" value="InterPro"/>
</dbReference>
<reference evidence="3 4" key="1">
    <citation type="submission" date="2020-05" db="EMBL/GenBank/DDBJ databases">
        <authorList>
            <person name="Casaregola S."/>
            <person name="Devillers H."/>
            <person name="Grondin C."/>
        </authorList>
    </citation>
    <scope>NUCLEOTIDE SEQUENCE [LARGE SCALE GENOMIC DNA]</scope>
    <source>
        <strain evidence="3 4">CLIB 1767</strain>
    </source>
</reference>
<dbReference type="PIRSF" id="PIRSF007747">
    <property type="entry name" value="Ribosyl_Ptfrase"/>
    <property type="match status" value="1"/>
</dbReference>
<dbReference type="Proteomes" id="UP000644660">
    <property type="component" value="Unassembled WGS sequence"/>
</dbReference>
<dbReference type="Pfam" id="PF17184">
    <property type="entry name" value="Rit1_C"/>
    <property type="match status" value="1"/>
</dbReference>
<name>A0A8H2VCA2_9SACH</name>
<comment type="caution">
    <text evidence="3">The sequence shown here is derived from an EMBL/GenBank/DDBJ whole genome shotgun (WGS) entry which is preliminary data.</text>
</comment>
<dbReference type="GeneID" id="64855753"/>
<keyword evidence="4" id="KW-1185">Reference proteome</keyword>
<dbReference type="Gene3D" id="3.90.190.10">
    <property type="entry name" value="Protein tyrosine phosphatase superfamily"/>
    <property type="match status" value="1"/>
</dbReference>
<evidence type="ECO:0000259" key="1">
    <source>
        <dbReference type="Pfam" id="PF04179"/>
    </source>
</evidence>
<dbReference type="PANTHER" id="PTHR31811">
    <property type="entry name" value="TRNA A64-2'-O-RIBOSYLPHOSPHATE TRANSFERASE"/>
    <property type="match status" value="1"/>
</dbReference>
<dbReference type="RefSeq" id="XP_041404659.1">
    <property type="nucleotide sequence ID" value="XM_041548725.1"/>
</dbReference>
<dbReference type="EMBL" id="CAEFZW010000002">
    <property type="protein sequence ID" value="CAB4252621.1"/>
    <property type="molecule type" value="Genomic_DNA"/>
</dbReference>